<evidence type="ECO:0000313" key="4">
    <source>
        <dbReference type="Proteomes" id="UP001596500"/>
    </source>
</evidence>
<evidence type="ECO:0000256" key="1">
    <source>
        <dbReference type="SAM" id="MobiDB-lite"/>
    </source>
</evidence>
<feature type="compositionally biased region" description="Basic and acidic residues" evidence="1">
    <location>
        <begin position="72"/>
        <end position="86"/>
    </location>
</feature>
<dbReference type="Proteomes" id="UP001596500">
    <property type="component" value="Unassembled WGS sequence"/>
</dbReference>
<organism evidence="3 4">
    <name type="scientific">Laceyella putida</name>
    <dbReference type="NCBI Taxonomy" id="110101"/>
    <lineage>
        <taxon>Bacteria</taxon>
        <taxon>Bacillati</taxon>
        <taxon>Bacillota</taxon>
        <taxon>Bacilli</taxon>
        <taxon>Bacillales</taxon>
        <taxon>Thermoactinomycetaceae</taxon>
        <taxon>Laceyella</taxon>
    </lineage>
</organism>
<dbReference type="InterPro" id="IPR018392">
    <property type="entry name" value="LysM"/>
</dbReference>
<proteinExistence type="predicted"/>
<dbReference type="InterPro" id="IPR036779">
    <property type="entry name" value="LysM_dom_sf"/>
</dbReference>
<gene>
    <name evidence="3" type="ORF">ACFQNG_06810</name>
</gene>
<feature type="domain" description="LysM" evidence="2">
    <location>
        <begin position="2"/>
        <end position="47"/>
    </location>
</feature>
<dbReference type="SMART" id="SM00257">
    <property type="entry name" value="LysM"/>
    <property type="match status" value="1"/>
</dbReference>
<reference evidence="4" key="1">
    <citation type="journal article" date="2019" name="Int. J. Syst. Evol. Microbiol.">
        <title>The Global Catalogue of Microorganisms (GCM) 10K type strain sequencing project: providing services to taxonomists for standard genome sequencing and annotation.</title>
        <authorList>
            <consortium name="The Broad Institute Genomics Platform"/>
            <consortium name="The Broad Institute Genome Sequencing Center for Infectious Disease"/>
            <person name="Wu L."/>
            <person name="Ma J."/>
        </authorList>
    </citation>
    <scope>NUCLEOTIDE SEQUENCE [LARGE SCALE GENOMIC DNA]</scope>
    <source>
        <strain evidence="4">CGMCC 1.12942</strain>
    </source>
</reference>
<dbReference type="RefSeq" id="WP_379864143.1">
    <property type="nucleotide sequence ID" value="NZ_JBHTBW010000019.1"/>
</dbReference>
<evidence type="ECO:0000259" key="2">
    <source>
        <dbReference type="PROSITE" id="PS51782"/>
    </source>
</evidence>
<keyword evidence="4" id="KW-1185">Reference proteome</keyword>
<accession>A0ABW2RIM2</accession>
<dbReference type="CDD" id="cd00118">
    <property type="entry name" value="LysM"/>
    <property type="match status" value="1"/>
</dbReference>
<protein>
    <submittedName>
        <fullName evidence="3">LysM peptidoglycan-binding domain-containing protein</fullName>
    </submittedName>
</protein>
<dbReference type="PROSITE" id="PS51782">
    <property type="entry name" value="LYSM"/>
    <property type="match status" value="1"/>
</dbReference>
<comment type="caution">
    <text evidence="3">The sequence shown here is derived from an EMBL/GenBank/DDBJ whole genome shotgun (WGS) entry which is preliminary data.</text>
</comment>
<dbReference type="EMBL" id="JBHTBW010000019">
    <property type="protein sequence ID" value="MFC7440860.1"/>
    <property type="molecule type" value="Genomic_DNA"/>
</dbReference>
<feature type="region of interest" description="Disordered" evidence="1">
    <location>
        <begin position="56"/>
        <end position="97"/>
    </location>
</feature>
<dbReference type="Gene3D" id="3.10.350.10">
    <property type="entry name" value="LysM domain"/>
    <property type="match status" value="1"/>
</dbReference>
<dbReference type="SUPFAM" id="SSF54106">
    <property type="entry name" value="LysM domain"/>
    <property type="match status" value="1"/>
</dbReference>
<sequence>MKIHIARAGESLWQLAQKYNIPVERLREANPALEGAVELKAGDKIRIPTGKVPLIATQQDKKPDTPAFSDLQEQKTVAKPEPEEGQKPFSTLPTPPQMPEMPDYEVFDWDSSSPWEPSFYEEASYPVHYPPPMPPFPGFVHGFWPAFPPGHPTAYPSAYDPYVPVPAPIHPAAYPMIQGGLGEGVGNHQGYAAYAPYPEASATSYYSAEGWNPPGYWQQPQVAQMEPARFKESSSTIA</sequence>
<dbReference type="Pfam" id="PF01476">
    <property type="entry name" value="LysM"/>
    <property type="match status" value="1"/>
</dbReference>
<name>A0ABW2RIM2_9BACL</name>
<evidence type="ECO:0000313" key="3">
    <source>
        <dbReference type="EMBL" id="MFC7440860.1"/>
    </source>
</evidence>